<sequence>MEANLEQLVTELKTSPFSTDVLQQITSLLQSRTNETLPKFVSDEYQSLFILEHNTWELLGENSHTWLNKPFYIKFFQALVSFNKCMIFGPDTIQDDIKSSLLLPNTTDQIDSIFDRIKQSKHDNDPFISFASLWFDNLSFFVHEFPRAGHSPTLVHMNHYITGHFILSDTFKCYITQLSNLQLSPSIFTSKQLFYMKTCPLALGVYFYTNPKIFDYTLDEILEHIGNEYLKLIQNQTHSVEFWSKELLGCISCLISCMRSLLWWDGENGTKLKLLFSTEKALCAYIQDMIRIVDYKDYYAHVMTHWINDETIILDSALLFLMNIVQSQNINWFFRSMTQLPDILLQVAETCAYYRICLCAYGLLSEILTDDHLKALTFPDDIRILVLKMIEQAWHSPTKKYKQIPIIYFLRGKIQVFPRGFANISKNDYVQKKMAESRKISLFVEMCDEYPIVYEIIWALSFNQDIQKQLLSNSPFMIKIKQASQQHDDEQMRKTIHGIVWNLESHHQDHAKSIATTENTFDIMISYSHKEKVLCKKIYDELIKAGYRVWIDFDQMHGNVMDAMAQAIEQSNTVIMCMSEQYRKSNYCRAEAQYAFQCERKIVPILLQKQYKPDGWLSFMIGQLLYVDFNKYEFSRAMEMLYKELKAEFMAETRAAPVPPKEDTLVAHSTTYISPAEISIPSIVSENILDWTQSQVQDWLLGHNLPQMSRLFADCDGRSLVYLSKYIKNCEFQEVLKVLEADSLRRIDESISLIELSRFHSLMDEQKKRLQSTHDITDKKLSRDSSPFNIHREHSST</sequence>
<protein>
    <recommendedName>
        <fullName evidence="2">TIR domain-containing protein</fullName>
    </recommendedName>
</protein>
<dbReference type="Pfam" id="PF13676">
    <property type="entry name" value="TIR_2"/>
    <property type="match status" value="1"/>
</dbReference>
<dbReference type="Gene3D" id="3.40.50.10140">
    <property type="entry name" value="Toll/interleukin-1 receptor homology (TIR) domain"/>
    <property type="match status" value="1"/>
</dbReference>
<dbReference type="AlphaFoldDB" id="A0A818EH59"/>
<comment type="caution">
    <text evidence="3">The sequence shown here is derived from an EMBL/GenBank/DDBJ whole genome shotgun (WGS) entry which is preliminary data.</text>
</comment>
<dbReference type="SUPFAM" id="SSF52200">
    <property type="entry name" value="Toll/Interleukin receptor TIR domain"/>
    <property type="match status" value="1"/>
</dbReference>
<reference evidence="3" key="1">
    <citation type="submission" date="2021-02" db="EMBL/GenBank/DDBJ databases">
        <authorList>
            <person name="Nowell W R."/>
        </authorList>
    </citation>
    <scope>NUCLEOTIDE SEQUENCE</scope>
</reference>
<dbReference type="PANTHER" id="PTHR46270:SF2">
    <property type="entry name" value="TIR DOMAIN-CONTAINING PROTEIN"/>
    <property type="match status" value="1"/>
</dbReference>
<accession>A0A818EH59</accession>
<dbReference type="InterPro" id="IPR013761">
    <property type="entry name" value="SAM/pointed_sf"/>
</dbReference>
<dbReference type="InterPro" id="IPR000157">
    <property type="entry name" value="TIR_dom"/>
</dbReference>
<name>A0A818EH59_9BILA</name>
<dbReference type="PROSITE" id="PS50104">
    <property type="entry name" value="TIR"/>
    <property type="match status" value="1"/>
</dbReference>
<dbReference type="Proteomes" id="UP000663833">
    <property type="component" value="Unassembled WGS sequence"/>
</dbReference>
<dbReference type="InterPro" id="IPR035897">
    <property type="entry name" value="Toll_tir_struct_dom_sf"/>
</dbReference>
<feature type="domain" description="TIR" evidence="2">
    <location>
        <begin position="519"/>
        <end position="649"/>
    </location>
</feature>
<evidence type="ECO:0000313" key="3">
    <source>
        <dbReference type="EMBL" id="CAF3458559.1"/>
    </source>
</evidence>
<dbReference type="GO" id="GO:0007165">
    <property type="term" value="P:signal transduction"/>
    <property type="evidence" value="ECO:0007669"/>
    <property type="project" value="InterPro"/>
</dbReference>
<evidence type="ECO:0000256" key="1">
    <source>
        <dbReference type="SAM" id="MobiDB-lite"/>
    </source>
</evidence>
<dbReference type="PANTHER" id="PTHR46270">
    <property type="entry name" value="ARMADILLO-TYPE FOLD-RELATED"/>
    <property type="match status" value="1"/>
</dbReference>
<evidence type="ECO:0000313" key="4">
    <source>
        <dbReference type="Proteomes" id="UP000663833"/>
    </source>
</evidence>
<proteinExistence type="predicted"/>
<organism evidence="3 4">
    <name type="scientific">Rotaria socialis</name>
    <dbReference type="NCBI Taxonomy" id="392032"/>
    <lineage>
        <taxon>Eukaryota</taxon>
        <taxon>Metazoa</taxon>
        <taxon>Spiralia</taxon>
        <taxon>Gnathifera</taxon>
        <taxon>Rotifera</taxon>
        <taxon>Eurotatoria</taxon>
        <taxon>Bdelloidea</taxon>
        <taxon>Philodinida</taxon>
        <taxon>Philodinidae</taxon>
        <taxon>Rotaria</taxon>
    </lineage>
</organism>
<gene>
    <name evidence="3" type="ORF">LUA448_LOCUS22474</name>
</gene>
<dbReference type="EMBL" id="CAJNYD010002920">
    <property type="protein sequence ID" value="CAF3458559.1"/>
    <property type="molecule type" value="Genomic_DNA"/>
</dbReference>
<feature type="region of interest" description="Disordered" evidence="1">
    <location>
        <begin position="770"/>
        <end position="797"/>
    </location>
</feature>
<dbReference type="SUPFAM" id="SSF47769">
    <property type="entry name" value="SAM/Pointed domain"/>
    <property type="match status" value="1"/>
</dbReference>
<evidence type="ECO:0000259" key="2">
    <source>
        <dbReference type="PROSITE" id="PS50104"/>
    </source>
</evidence>